<dbReference type="InterPro" id="IPR050313">
    <property type="entry name" value="Carb_Metab_HTH_regulators"/>
</dbReference>
<accession>A0ABR9P7Z6</accession>
<keyword evidence="7" id="KW-1185">Reference proteome</keyword>
<dbReference type="SMART" id="SM01134">
    <property type="entry name" value="DeoRC"/>
    <property type="match status" value="1"/>
</dbReference>
<evidence type="ECO:0000256" key="4">
    <source>
        <dbReference type="SAM" id="MobiDB-lite"/>
    </source>
</evidence>
<dbReference type="PANTHER" id="PTHR30363">
    <property type="entry name" value="HTH-TYPE TRANSCRIPTIONAL REGULATOR SRLR-RELATED"/>
    <property type="match status" value="1"/>
</dbReference>
<dbReference type="Pfam" id="PF00455">
    <property type="entry name" value="DeoRC"/>
    <property type="match status" value="1"/>
</dbReference>
<name>A0ABR9P7Z6_9ACTN</name>
<dbReference type="PRINTS" id="PR00037">
    <property type="entry name" value="HTHLACR"/>
</dbReference>
<dbReference type="InterPro" id="IPR036388">
    <property type="entry name" value="WH-like_DNA-bd_sf"/>
</dbReference>
<keyword evidence="2" id="KW-0238">DNA-binding</keyword>
<keyword evidence="1" id="KW-0805">Transcription regulation</keyword>
<dbReference type="SUPFAM" id="SSF100950">
    <property type="entry name" value="NagB/RpiA/CoA transferase-like"/>
    <property type="match status" value="1"/>
</dbReference>
<dbReference type="PANTHER" id="PTHR30363:SF44">
    <property type="entry name" value="AGA OPERON TRANSCRIPTIONAL REPRESSOR-RELATED"/>
    <property type="match status" value="1"/>
</dbReference>
<gene>
    <name evidence="6" type="ORF">IDM40_14755</name>
</gene>
<dbReference type="SUPFAM" id="SSF46785">
    <property type="entry name" value="Winged helix' DNA-binding domain"/>
    <property type="match status" value="1"/>
</dbReference>
<dbReference type="SMART" id="SM00420">
    <property type="entry name" value="HTH_DEOR"/>
    <property type="match status" value="1"/>
</dbReference>
<protein>
    <submittedName>
        <fullName evidence="6">DeoR/GlpR transcriptional regulator</fullName>
    </submittedName>
</protein>
<dbReference type="PROSITE" id="PS00894">
    <property type="entry name" value="HTH_DEOR_1"/>
    <property type="match status" value="1"/>
</dbReference>
<dbReference type="InterPro" id="IPR036390">
    <property type="entry name" value="WH_DNA-bd_sf"/>
</dbReference>
<dbReference type="InterPro" id="IPR014036">
    <property type="entry name" value="DeoR-like_C"/>
</dbReference>
<dbReference type="Gene3D" id="1.10.10.10">
    <property type="entry name" value="Winged helix-like DNA-binding domain superfamily/Winged helix DNA-binding domain"/>
    <property type="match status" value="1"/>
</dbReference>
<dbReference type="InterPro" id="IPR018356">
    <property type="entry name" value="Tscrpt_reg_HTH_DeoR_CS"/>
</dbReference>
<evidence type="ECO:0000256" key="2">
    <source>
        <dbReference type="ARBA" id="ARBA00023125"/>
    </source>
</evidence>
<comment type="caution">
    <text evidence="6">The sequence shown here is derived from an EMBL/GenBank/DDBJ whole genome shotgun (WGS) entry which is preliminary data.</text>
</comment>
<dbReference type="EMBL" id="JADBGI010000012">
    <property type="protein sequence ID" value="MBE2999958.1"/>
    <property type="molecule type" value="Genomic_DNA"/>
</dbReference>
<proteinExistence type="predicted"/>
<organism evidence="6 7">
    <name type="scientific">Nocardiopsis coralli</name>
    <dbReference type="NCBI Taxonomy" id="2772213"/>
    <lineage>
        <taxon>Bacteria</taxon>
        <taxon>Bacillati</taxon>
        <taxon>Actinomycetota</taxon>
        <taxon>Actinomycetes</taxon>
        <taxon>Streptosporangiales</taxon>
        <taxon>Nocardiopsidaceae</taxon>
        <taxon>Nocardiopsis</taxon>
    </lineage>
</organism>
<sequence length="280" mass="30359">MTVKHGQSPDERTGRDAGHDDARPAGPEDRRGLITELVLDRGSVSAQDLSERFGVSVMTVHRDLDELQRQGVLRKSRGVATAQPSGTFESNVAYRRRVNTDAKKAVAAHAARLVEPGASVLLDDSTTAARLIPHLGALTPLTVATNYLGALTELSRIEDMHVVALGGTYDVQHDSFLGTTCVEAIRSMRFDVAFVSTSAVAAGHAYHQEDRIVAVKREMVAASDTCHLLLDHSKLTRGALHRLLPLERFTSVIVDSATPEHALAQLREHDVRVEVAPDAE</sequence>
<dbReference type="Proteomes" id="UP000806528">
    <property type="component" value="Unassembled WGS sequence"/>
</dbReference>
<feature type="domain" description="HTH deoR-type" evidence="5">
    <location>
        <begin position="27"/>
        <end position="82"/>
    </location>
</feature>
<evidence type="ECO:0000256" key="1">
    <source>
        <dbReference type="ARBA" id="ARBA00023015"/>
    </source>
</evidence>
<dbReference type="InterPro" id="IPR001034">
    <property type="entry name" value="DeoR_HTH"/>
</dbReference>
<keyword evidence="3" id="KW-0804">Transcription</keyword>
<evidence type="ECO:0000256" key="3">
    <source>
        <dbReference type="ARBA" id="ARBA00023163"/>
    </source>
</evidence>
<dbReference type="PROSITE" id="PS51000">
    <property type="entry name" value="HTH_DEOR_2"/>
    <property type="match status" value="1"/>
</dbReference>
<feature type="compositionally biased region" description="Basic and acidic residues" evidence="4">
    <location>
        <begin position="7"/>
        <end position="31"/>
    </location>
</feature>
<dbReference type="RefSeq" id="WP_193122583.1">
    <property type="nucleotide sequence ID" value="NZ_JADBGI010000012.1"/>
</dbReference>
<evidence type="ECO:0000259" key="5">
    <source>
        <dbReference type="PROSITE" id="PS51000"/>
    </source>
</evidence>
<reference evidence="6 7" key="1">
    <citation type="submission" date="2020-09" db="EMBL/GenBank/DDBJ databases">
        <title>Diversity and distribution of actinomycetes associated with coral in the coast of Hainan.</title>
        <authorList>
            <person name="Li F."/>
        </authorList>
    </citation>
    <scope>NUCLEOTIDE SEQUENCE [LARGE SCALE GENOMIC DNA]</scope>
    <source>
        <strain evidence="6 7">HNM0947</strain>
    </source>
</reference>
<dbReference type="Pfam" id="PF08220">
    <property type="entry name" value="HTH_DeoR"/>
    <property type="match status" value="1"/>
</dbReference>
<feature type="region of interest" description="Disordered" evidence="4">
    <location>
        <begin position="1"/>
        <end position="31"/>
    </location>
</feature>
<evidence type="ECO:0000313" key="6">
    <source>
        <dbReference type="EMBL" id="MBE2999958.1"/>
    </source>
</evidence>
<evidence type="ECO:0000313" key="7">
    <source>
        <dbReference type="Proteomes" id="UP000806528"/>
    </source>
</evidence>
<dbReference type="InterPro" id="IPR037171">
    <property type="entry name" value="NagB/RpiA_transferase-like"/>
</dbReference>